<reference evidence="1" key="1">
    <citation type="submission" date="2024-12" db="EMBL/GenBank/DDBJ databases">
        <title>Comparative genomics and development of molecular markers within Purpureocillium lilacinum and among Purpureocillium species.</title>
        <authorList>
            <person name="Yeh Z.-Y."/>
            <person name="Ni N.-T."/>
            <person name="Lo P.-H."/>
            <person name="Mushyakhwo K."/>
            <person name="Lin C.-F."/>
            <person name="Nai Y.-S."/>
        </authorList>
    </citation>
    <scope>NUCLEOTIDE SEQUENCE</scope>
    <source>
        <strain evidence="1">NCHU-NPUST-175</strain>
    </source>
</reference>
<dbReference type="EMBL" id="JBGNUJ010000004">
    <property type="protein sequence ID" value="KAL3960778.1"/>
    <property type="molecule type" value="Genomic_DNA"/>
</dbReference>
<protein>
    <submittedName>
        <fullName evidence="1">Uncharacterized protein</fullName>
    </submittedName>
</protein>
<keyword evidence="2" id="KW-1185">Reference proteome</keyword>
<proteinExistence type="predicted"/>
<name>A0ACC4DXG2_PURLI</name>
<evidence type="ECO:0000313" key="2">
    <source>
        <dbReference type="Proteomes" id="UP001638806"/>
    </source>
</evidence>
<dbReference type="Proteomes" id="UP001638806">
    <property type="component" value="Unassembled WGS sequence"/>
</dbReference>
<organism evidence="1 2">
    <name type="scientific">Purpureocillium lilacinum</name>
    <name type="common">Paecilomyces lilacinus</name>
    <dbReference type="NCBI Taxonomy" id="33203"/>
    <lineage>
        <taxon>Eukaryota</taxon>
        <taxon>Fungi</taxon>
        <taxon>Dikarya</taxon>
        <taxon>Ascomycota</taxon>
        <taxon>Pezizomycotina</taxon>
        <taxon>Sordariomycetes</taxon>
        <taxon>Hypocreomycetidae</taxon>
        <taxon>Hypocreales</taxon>
        <taxon>Ophiocordycipitaceae</taxon>
        <taxon>Purpureocillium</taxon>
    </lineage>
</organism>
<evidence type="ECO:0000313" key="1">
    <source>
        <dbReference type="EMBL" id="KAL3960778.1"/>
    </source>
</evidence>
<accession>A0ACC4DXG2</accession>
<comment type="caution">
    <text evidence="1">The sequence shown here is derived from an EMBL/GenBank/DDBJ whole genome shotgun (WGS) entry which is preliminary data.</text>
</comment>
<sequence>MAPKKIRCNAKGLQGARAAFCKGHYCGNHRLLEDHKCSGLEDCKKQSHERNAAQLQSERTQVIRGV</sequence>
<gene>
    <name evidence="1" type="ORF">ACCO45_005895</name>
</gene>